<dbReference type="GO" id="GO:0005783">
    <property type="term" value="C:endoplasmic reticulum"/>
    <property type="evidence" value="ECO:0007669"/>
    <property type="project" value="TreeGrafter"/>
</dbReference>
<evidence type="ECO:0000313" key="2">
    <source>
        <dbReference type="EMBL" id="RNA17592.1"/>
    </source>
</evidence>
<keyword evidence="3" id="KW-1185">Reference proteome</keyword>
<accession>A0A3M7R1X4</accession>
<dbReference type="InterPro" id="IPR019396">
    <property type="entry name" value="TM_Fragile-X-F-assoc"/>
</dbReference>
<dbReference type="OrthoDB" id="6234541at2759"/>
<evidence type="ECO:0000256" key="1">
    <source>
        <dbReference type="SAM" id="Phobius"/>
    </source>
</evidence>
<dbReference type="PANTHER" id="PTHR13568:SF9">
    <property type="entry name" value="TRANSMEMBRANE PROTEIN 203"/>
    <property type="match status" value="1"/>
</dbReference>
<keyword evidence="1 2" id="KW-0812">Transmembrane</keyword>
<evidence type="ECO:0000313" key="3">
    <source>
        <dbReference type="Proteomes" id="UP000276133"/>
    </source>
</evidence>
<comment type="caution">
    <text evidence="2">The sequence shown here is derived from an EMBL/GenBank/DDBJ whole genome shotgun (WGS) entry which is preliminary data.</text>
</comment>
<dbReference type="STRING" id="10195.A0A3M7R1X4"/>
<dbReference type="EMBL" id="REGN01004423">
    <property type="protein sequence ID" value="RNA17592.1"/>
    <property type="molecule type" value="Genomic_DNA"/>
</dbReference>
<dbReference type="Proteomes" id="UP000276133">
    <property type="component" value="Unassembled WGS sequence"/>
</dbReference>
<dbReference type="GO" id="GO:0006874">
    <property type="term" value="P:intracellular calcium ion homeostasis"/>
    <property type="evidence" value="ECO:0007669"/>
    <property type="project" value="TreeGrafter"/>
</dbReference>
<organism evidence="2 3">
    <name type="scientific">Brachionus plicatilis</name>
    <name type="common">Marine rotifer</name>
    <name type="synonym">Brachionus muelleri</name>
    <dbReference type="NCBI Taxonomy" id="10195"/>
    <lineage>
        <taxon>Eukaryota</taxon>
        <taxon>Metazoa</taxon>
        <taxon>Spiralia</taxon>
        <taxon>Gnathifera</taxon>
        <taxon>Rotifera</taxon>
        <taxon>Eurotatoria</taxon>
        <taxon>Monogononta</taxon>
        <taxon>Pseudotrocha</taxon>
        <taxon>Ploima</taxon>
        <taxon>Brachionidae</taxon>
        <taxon>Brachionus</taxon>
    </lineage>
</organism>
<dbReference type="Pfam" id="PF10269">
    <property type="entry name" value="Tmemb_185A"/>
    <property type="match status" value="1"/>
</dbReference>
<reference evidence="2 3" key="1">
    <citation type="journal article" date="2018" name="Sci. Rep.">
        <title>Genomic signatures of local adaptation to the degree of environmental predictability in rotifers.</title>
        <authorList>
            <person name="Franch-Gras L."/>
            <person name="Hahn C."/>
            <person name="Garcia-Roger E.M."/>
            <person name="Carmona M.J."/>
            <person name="Serra M."/>
            <person name="Gomez A."/>
        </authorList>
    </citation>
    <scope>NUCLEOTIDE SEQUENCE [LARGE SCALE GENOMIC DNA]</scope>
    <source>
        <strain evidence="2">HYR1</strain>
    </source>
</reference>
<feature type="transmembrane region" description="Helical" evidence="1">
    <location>
        <begin position="7"/>
        <end position="26"/>
    </location>
</feature>
<protein>
    <submittedName>
        <fullName evidence="2">Transmembrane protein-like</fullName>
    </submittedName>
</protein>
<feature type="transmembrane region" description="Helical" evidence="1">
    <location>
        <begin position="66"/>
        <end position="83"/>
    </location>
</feature>
<sequence length="127" mass="14947">MTEFEIFLHLCSILAFTVLLCLKLDSIYDLDWFNVFLPLFVVDLLQANFCSILFIRQFLQDQRKMAVFRLILAGMLLLARFIFKYLTYQFVSSSAAFKFQVAAIPVYFHLIILMFKTCGLKKHHAIY</sequence>
<keyword evidence="1" id="KW-1133">Transmembrane helix</keyword>
<keyword evidence="1" id="KW-0472">Membrane</keyword>
<gene>
    <name evidence="2" type="ORF">BpHYR1_020851</name>
</gene>
<proteinExistence type="predicted"/>
<dbReference type="AlphaFoldDB" id="A0A3M7R1X4"/>
<feature type="transmembrane region" description="Helical" evidence="1">
    <location>
        <begin position="32"/>
        <end position="54"/>
    </location>
</feature>
<name>A0A3M7R1X4_BRAPC</name>
<dbReference type="PANTHER" id="PTHR13568">
    <property type="entry name" value="FAM11A, B PROTEIN"/>
    <property type="match status" value="1"/>
</dbReference>
<feature type="transmembrane region" description="Helical" evidence="1">
    <location>
        <begin position="95"/>
        <end position="115"/>
    </location>
</feature>